<feature type="domain" description="Mitochondrial splicing suppressor 51 zinc-finger" evidence="2">
    <location>
        <begin position="89"/>
        <end position="151"/>
    </location>
</feature>
<dbReference type="PANTHER" id="PTHR28069:SF1">
    <property type="entry name" value="PROTEIN MSS51, MITOCHONDRIAL"/>
    <property type="match status" value="1"/>
</dbReference>
<reference evidence="4 5" key="1">
    <citation type="journal article" date="2019" name="Nat. Ecol. Evol.">
        <title>Megaphylogeny resolves global patterns of mushroom evolution.</title>
        <authorList>
            <person name="Varga T."/>
            <person name="Krizsan K."/>
            <person name="Foldi C."/>
            <person name="Dima B."/>
            <person name="Sanchez-Garcia M."/>
            <person name="Sanchez-Ramirez S."/>
            <person name="Szollosi G.J."/>
            <person name="Szarkandi J.G."/>
            <person name="Papp V."/>
            <person name="Albert L."/>
            <person name="Andreopoulos W."/>
            <person name="Angelini C."/>
            <person name="Antonin V."/>
            <person name="Barry K.W."/>
            <person name="Bougher N.L."/>
            <person name="Buchanan P."/>
            <person name="Buyck B."/>
            <person name="Bense V."/>
            <person name="Catcheside P."/>
            <person name="Chovatia M."/>
            <person name="Cooper J."/>
            <person name="Damon W."/>
            <person name="Desjardin D."/>
            <person name="Finy P."/>
            <person name="Geml J."/>
            <person name="Haridas S."/>
            <person name="Hughes K."/>
            <person name="Justo A."/>
            <person name="Karasinski D."/>
            <person name="Kautmanova I."/>
            <person name="Kiss B."/>
            <person name="Kocsube S."/>
            <person name="Kotiranta H."/>
            <person name="LaButti K.M."/>
            <person name="Lechner B.E."/>
            <person name="Liimatainen K."/>
            <person name="Lipzen A."/>
            <person name="Lukacs Z."/>
            <person name="Mihaltcheva S."/>
            <person name="Morgado L.N."/>
            <person name="Niskanen T."/>
            <person name="Noordeloos M.E."/>
            <person name="Ohm R.A."/>
            <person name="Ortiz-Santana B."/>
            <person name="Ovrebo C."/>
            <person name="Racz N."/>
            <person name="Riley R."/>
            <person name="Savchenko A."/>
            <person name="Shiryaev A."/>
            <person name="Soop K."/>
            <person name="Spirin V."/>
            <person name="Szebenyi C."/>
            <person name="Tomsovsky M."/>
            <person name="Tulloss R.E."/>
            <person name="Uehling J."/>
            <person name="Grigoriev I.V."/>
            <person name="Vagvolgyi C."/>
            <person name="Papp T."/>
            <person name="Martin F.M."/>
            <person name="Miettinen O."/>
            <person name="Hibbett D.S."/>
            <person name="Nagy L.G."/>
        </authorList>
    </citation>
    <scope>NUCLEOTIDE SEQUENCE [LARGE SCALE GENOMIC DNA]</scope>
    <source>
        <strain evidence="4 5">CBS 962.96</strain>
    </source>
</reference>
<feature type="domain" description="Mitochondrial splicing suppressor 51-like C-terminal" evidence="3">
    <location>
        <begin position="410"/>
        <end position="535"/>
    </location>
</feature>
<accession>A0A4V4HIV5</accession>
<evidence type="ECO:0000313" key="5">
    <source>
        <dbReference type="Proteomes" id="UP000297245"/>
    </source>
</evidence>
<organism evidence="4 5">
    <name type="scientific">Dendrothele bispora (strain CBS 962.96)</name>
    <dbReference type="NCBI Taxonomy" id="1314807"/>
    <lineage>
        <taxon>Eukaryota</taxon>
        <taxon>Fungi</taxon>
        <taxon>Dikarya</taxon>
        <taxon>Basidiomycota</taxon>
        <taxon>Agaricomycotina</taxon>
        <taxon>Agaricomycetes</taxon>
        <taxon>Agaricomycetidae</taxon>
        <taxon>Agaricales</taxon>
        <taxon>Agaricales incertae sedis</taxon>
        <taxon>Dendrothele</taxon>
    </lineage>
</organism>
<feature type="compositionally biased region" description="Polar residues" evidence="1">
    <location>
        <begin position="334"/>
        <end position="350"/>
    </location>
</feature>
<feature type="compositionally biased region" description="Polar residues" evidence="1">
    <location>
        <begin position="359"/>
        <end position="369"/>
    </location>
</feature>
<protein>
    <submittedName>
        <fullName evidence="4">Uncharacterized protein</fullName>
    </submittedName>
</protein>
<dbReference type="AlphaFoldDB" id="A0A4V4HIV5"/>
<dbReference type="Proteomes" id="UP000297245">
    <property type="component" value="Unassembled WGS sequence"/>
</dbReference>
<feature type="domain" description="Mitochondrial splicing suppressor 51-like C-terminal" evidence="3">
    <location>
        <begin position="205"/>
        <end position="314"/>
    </location>
</feature>
<dbReference type="PANTHER" id="PTHR28069">
    <property type="entry name" value="GH20023P"/>
    <property type="match status" value="1"/>
</dbReference>
<gene>
    <name evidence="4" type="ORF">K435DRAFT_959383</name>
</gene>
<dbReference type="Pfam" id="PF13824">
    <property type="entry name" value="zf-Mss51"/>
    <property type="match status" value="1"/>
</dbReference>
<dbReference type="EMBL" id="ML179036">
    <property type="protein sequence ID" value="THV07916.1"/>
    <property type="molecule type" value="Genomic_DNA"/>
</dbReference>
<dbReference type="InterPro" id="IPR032717">
    <property type="entry name" value="Mss51_Znf"/>
</dbReference>
<dbReference type="OrthoDB" id="5282002at2759"/>
<dbReference type="InterPro" id="IPR046824">
    <property type="entry name" value="Mss51-like_C"/>
</dbReference>
<proteinExistence type="predicted"/>
<evidence type="ECO:0000313" key="4">
    <source>
        <dbReference type="EMBL" id="THV07916.1"/>
    </source>
</evidence>
<evidence type="ECO:0000259" key="3">
    <source>
        <dbReference type="Pfam" id="PF20179"/>
    </source>
</evidence>
<feature type="region of interest" description="Disordered" evidence="1">
    <location>
        <begin position="301"/>
        <end position="389"/>
    </location>
</feature>
<feature type="compositionally biased region" description="Low complexity" evidence="1">
    <location>
        <begin position="308"/>
        <end position="325"/>
    </location>
</feature>
<sequence>MAFPLVTQRSTARVLAGLRHSPSSLHSSCYLAQRRSLFNLFRRPKPEKRNERPEPIPLLTEDNLVHPFSKSPFPQVRARGEVICSMAPCPVCAASHTHTHAHVQAQPKTVKCECPDCGWPTHCSEEHWKEDKEHVKYCSRLREANEDEHDLRSGRRMPEFELPGPQGYEETVSFANWDVFWYTRGFNSMDSERSRRHASKLLTYPMTIGSVLHQYSSLMLNNQRLTPEGSRSMAAIRSTLHTEPGAPETHEASVGKPQVRIFVLGARAESSLPPHVWEQLGFLFPAANFHVLFVGPQTSLPRQYQPQATPASPDSTSQTAATASSETKEGTASDQSTTTEKMPEASTPSNTEEKPLYTPNVTKQSTEVASTDGEKPLYTPNVYSPPTPAPIPPLKWTRSSLQRYGVPSYTTPYSYQMTLSGLQSNYADVHHLFEETLDPYSDVFFFFSPGFGFPSPTSVDPETGEPLLQIASPTEWGPVLPMLLASKCPIFVTGFSPADVERDVKSLSTAPGVAGEFEWVVTPGPNPFGSEKWEVADFDPRVMIKANWGIWAIRGKSRDIQEKSFFSNLFSNSSSSSN</sequence>
<keyword evidence="5" id="KW-1185">Reference proteome</keyword>
<evidence type="ECO:0000259" key="2">
    <source>
        <dbReference type="Pfam" id="PF13824"/>
    </source>
</evidence>
<dbReference type="Pfam" id="PF20179">
    <property type="entry name" value="MSS51_C"/>
    <property type="match status" value="2"/>
</dbReference>
<evidence type="ECO:0000256" key="1">
    <source>
        <dbReference type="SAM" id="MobiDB-lite"/>
    </source>
</evidence>
<name>A0A4V4HIV5_DENBC</name>